<dbReference type="KEGG" id="mcad:Pan265_24360"/>
<sequence>MNQHHDADNPQPAPPRKKGSLLKWLLITFAALIALILSVIVILIASIPSIASSSSIREAIVDAINQDIPGELRINDWSFGWTVGPRVEGIQLIDLEGRTAFALDRFEADALSILSLMGGLSDLGTIEINQPTLLVERYDDNTTNLQKALGQHAETVEDASGKAGDKSSDASSTEPFGGLPFDLKARVQLNDGAITVIDPDAGTIEARFSSTLEMNAFSNLAASADITTTINGSPSTTTIRLAINDWIDENEQLTPETATADSTVTVNDFPLQILDVLAGDPILTSLLGNTLSAQLNHQGSVATTPLTLNVTSQQSSLTVVVEPRDEGLFLTQATTGSIKVRPETLALLMKDTPDAPELLEPVELGFRVAEPLLLGSEAPADMQATWAVANLKLNHAALPGPLALARLEGSTQLLMTNGNNWTSTLNVNQPEQLTLNNQPLPLGTIDAKAGMNAGTIAIDSVNINAASGGDIALNGQIAQDETYTSDLKLNINDLEIQPWVIPFVGTESFVKHTAGTLNIDLNLDTPLASFTTDASGSGTITIRNGNLTPLPVLNDILGIALDTPLDLNQVAGSSKLEDTADLEFTLQGDRINLQRADIVTAQATIEGSGTVTFDQQLDTVVSVSLTRVNEVVSDAIDDEIDRATQKIGGELGGLLGQLGKKIRKDVQEEVTDVLTTFTVTGPVSEPVIRKK</sequence>
<evidence type="ECO:0000313" key="3">
    <source>
        <dbReference type="EMBL" id="QDU72566.1"/>
    </source>
</evidence>
<feature type="region of interest" description="Disordered" evidence="1">
    <location>
        <begin position="151"/>
        <end position="177"/>
    </location>
</feature>
<organism evidence="3 4">
    <name type="scientific">Mucisphaera calidilacus</name>
    <dbReference type="NCBI Taxonomy" id="2527982"/>
    <lineage>
        <taxon>Bacteria</taxon>
        <taxon>Pseudomonadati</taxon>
        <taxon>Planctomycetota</taxon>
        <taxon>Phycisphaerae</taxon>
        <taxon>Phycisphaerales</taxon>
        <taxon>Phycisphaeraceae</taxon>
        <taxon>Mucisphaera</taxon>
    </lineage>
</organism>
<dbReference type="GO" id="GO:0005886">
    <property type="term" value="C:plasma membrane"/>
    <property type="evidence" value="ECO:0007669"/>
    <property type="project" value="TreeGrafter"/>
</dbReference>
<evidence type="ECO:0000256" key="1">
    <source>
        <dbReference type="SAM" id="MobiDB-lite"/>
    </source>
</evidence>
<dbReference type="InterPro" id="IPR052894">
    <property type="entry name" value="AsmA-related"/>
</dbReference>
<evidence type="ECO:0000313" key="4">
    <source>
        <dbReference type="Proteomes" id="UP000320386"/>
    </source>
</evidence>
<keyword evidence="2" id="KW-0472">Membrane</keyword>
<reference evidence="3 4" key="1">
    <citation type="submission" date="2019-02" db="EMBL/GenBank/DDBJ databases">
        <title>Deep-cultivation of Planctomycetes and their phenomic and genomic characterization uncovers novel biology.</title>
        <authorList>
            <person name="Wiegand S."/>
            <person name="Jogler M."/>
            <person name="Boedeker C."/>
            <person name="Pinto D."/>
            <person name="Vollmers J."/>
            <person name="Rivas-Marin E."/>
            <person name="Kohn T."/>
            <person name="Peeters S.H."/>
            <person name="Heuer A."/>
            <person name="Rast P."/>
            <person name="Oberbeckmann S."/>
            <person name="Bunk B."/>
            <person name="Jeske O."/>
            <person name="Meyerdierks A."/>
            <person name="Storesund J.E."/>
            <person name="Kallscheuer N."/>
            <person name="Luecker S."/>
            <person name="Lage O.M."/>
            <person name="Pohl T."/>
            <person name="Merkel B.J."/>
            <person name="Hornburger P."/>
            <person name="Mueller R.-W."/>
            <person name="Bruemmer F."/>
            <person name="Labrenz M."/>
            <person name="Spormann A.M."/>
            <person name="Op den Camp H."/>
            <person name="Overmann J."/>
            <person name="Amann R."/>
            <person name="Jetten M.S.M."/>
            <person name="Mascher T."/>
            <person name="Medema M.H."/>
            <person name="Devos D.P."/>
            <person name="Kaster A.-K."/>
            <person name="Ovreas L."/>
            <person name="Rohde M."/>
            <person name="Galperin M.Y."/>
            <person name="Jogler C."/>
        </authorList>
    </citation>
    <scope>NUCLEOTIDE SEQUENCE [LARGE SCALE GENOMIC DNA]</scope>
    <source>
        <strain evidence="3 4">Pan265</strain>
    </source>
</reference>
<keyword evidence="4" id="KW-1185">Reference proteome</keyword>
<feature type="compositionally biased region" description="Basic and acidic residues" evidence="1">
    <location>
        <begin position="159"/>
        <end position="168"/>
    </location>
</feature>
<proteinExistence type="predicted"/>
<dbReference type="PANTHER" id="PTHR30441:SF8">
    <property type="entry name" value="DUF748 DOMAIN-CONTAINING PROTEIN"/>
    <property type="match status" value="1"/>
</dbReference>
<keyword evidence="2" id="KW-0812">Transmembrane</keyword>
<dbReference type="OrthoDB" id="244263at2"/>
<dbReference type="RefSeq" id="WP_145446741.1">
    <property type="nucleotide sequence ID" value="NZ_CP036280.1"/>
</dbReference>
<protein>
    <submittedName>
        <fullName evidence="3">Uncharacterized protein</fullName>
    </submittedName>
</protein>
<accession>A0A518C012</accession>
<dbReference type="Proteomes" id="UP000320386">
    <property type="component" value="Chromosome"/>
</dbReference>
<dbReference type="AlphaFoldDB" id="A0A518C012"/>
<dbReference type="PANTHER" id="PTHR30441">
    <property type="entry name" value="DUF748 DOMAIN-CONTAINING PROTEIN"/>
    <property type="match status" value="1"/>
</dbReference>
<feature type="transmembrane region" description="Helical" evidence="2">
    <location>
        <begin position="21"/>
        <end position="47"/>
    </location>
</feature>
<keyword evidence="2" id="KW-1133">Transmembrane helix</keyword>
<gene>
    <name evidence="3" type="ORF">Pan265_24360</name>
</gene>
<evidence type="ECO:0000256" key="2">
    <source>
        <dbReference type="SAM" id="Phobius"/>
    </source>
</evidence>
<dbReference type="GO" id="GO:0090313">
    <property type="term" value="P:regulation of protein targeting to membrane"/>
    <property type="evidence" value="ECO:0007669"/>
    <property type="project" value="TreeGrafter"/>
</dbReference>
<name>A0A518C012_9BACT</name>
<dbReference type="EMBL" id="CP036280">
    <property type="protein sequence ID" value="QDU72566.1"/>
    <property type="molecule type" value="Genomic_DNA"/>
</dbReference>